<accession>A0A8S1BLQ3</accession>
<organism evidence="1 2">
    <name type="scientific">Arctia plantaginis</name>
    <name type="common">Wood tiger moth</name>
    <name type="synonym">Phalaena plantaginis</name>
    <dbReference type="NCBI Taxonomy" id="874455"/>
    <lineage>
        <taxon>Eukaryota</taxon>
        <taxon>Metazoa</taxon>
        <taxon>Ecdysozoa</taxon>
        <taxon>Arthropoda</taxon>
        <taxon>Hexapoda</taxon>
        <taxon>Insecta</taxon>
        <taxon>Pterygota</taxon>
        <taxon>Neoptera</taxon>
        <taxon>Endopterygota</taxon>
        <taxon>Lepidoptera</taxon>
        <taxon>Glossata</taxon>
        <taxon>Ditrysia</taxon>
        <taxon>Noctuoidea</taxon>
        <taxon>Erebidae</taxon>
        <taxon>Arctiinae</taxon>
        <taxon>Arctia</taxon>
    </lineage>
</organism>
<reference evidence="1 2" key="1">
    <citation type="submission" date="2020-04" db="EMBL/GenBank/DDBJ databases">
        <authorList>
            <person name="Wallbank WR R."/>
            <person name="Pardo Diaz C."/>
            <person name="Kozak K."/>
            <person name="Martin S."/>
            <person name="Jiggins C."/>
            <person name="Moest M."/>
            <person name="Warren A I."/>
            <person name="Byers J.R.P. K."/>
            <person name="Montejo-Kovacevich G."/>
            <person name="Yen C E."/>
        </authorList>
    </citation>
    <scope>NUCLEOTIDE SEQUENCE [LARGE SCALE GENOMIC DNA]</scope>
</reference>
<evidence type="ECO:0000313" key="2">
    <source>
        <dbReference type="Proteomes" id="UP000494106"/>
    </source>
</evidence>
<name>A0A8S1BLQ3_ARCPL</name>
<evidence type="ECO:0000313" key="1">
    <source>
        <dbReference type="EMBL" id="CAB3261193.1"/>
    </source>
</evidence>
<comment type="caution">
    <text evidence="1">The sequence shown here is derived from an EMBL/GenBank/DDBJ whole genome shotgun (WGS) entry which is preliminary data.</text>
</comment>
<keyword evidence="2" id="KW-1185">Reference proteome</keyword>
<proteinExistence type="predicted"/>
<protein>
    <submittedName>
        <fullName evidence="1">Uncharacterized protein</fullName>
    </submittedName>
</protein>
<sequence>MPVLTEVGAQASRSCQGLPRFLEYPRTICVGTSCCFAPSSFGRYFPNLKLRIRCCARRGWRVQSASARRGARARAAGDRRSARLMWAASACCSRQAGPSLQQYDSVIITQNKRELTQATTELPV</sequence>
<dbReference type="AlphaFoldDB" id="A0A8S1BLQ3"/>
<dbReference type="EMBL" id="CADEBC010000858">
    <property type="protein sequence ID" value="CAB3261193.1"/>
    <property type="molecule type" value="Genomic_DNA"/>
</dbReference>
<dbReference type="Proteomes" id="UP000494106">
    <property type="component" value="Unassembled WGS sequence"/>
</dbReference>
<gene>
    <name evidence="1" type="ORF">APLA_LOCUS17690</name>
</gene>